<dbReference type="Proteomes" id="UP000324209">
    <property type="component" value="Chromosome"/>
</dbReference>
<dbReference type="KEGG" id="ock:EXM22_14475"/>
<evidence type="ECO:0008006" key="4">
    <source>
        <dbReference type="Google" id="ProtNLM"/>
    </source>
</evidence>
<evidence type="ECO:0000313" key="2">
    <source>
        <dbReference type="EMBL" id="QEN09126.1"/>
    </source>
</evidence>
<sequence length="198" mass="22191">MSMIDDYMSIDISTLRKEAEERLQWSYAHGHISIESLENRLKNLYETEEKSKIISLVEDLPTPESSGNKEKDDEKGSRYHSGTGKKKENYFSLMGSNLRTGIWNVPEKLEVCALLGSQILDFREARFPRKTVRIQACAVMGSIELKFPPGVQVNTTGLPFMGAIENRVESDPSGPRIEVEGFALMGSISSTSLLKKDD</sequence>
<feature type="region of interest" description="Disordered" evidence="1">
    <location>
        <begin position="56"/>
        <end position="83"/>
    </location>
</feature>
<dbReference type="AlphaFoldDB" id="A0A5C1QRD7"/>
<protein>
    <recommendedName>
        <fullName evidence="4">Cell wall-active antibiotics response LiaF-like C-terminal domain-containing protein</fullName>
    </recommendedName>
</protein>
<gene>
    <name evidence="2" type="ORF">EXM22_14475</name>
</gene>
<dbReference type="EMBL" id="CP036150">
    <property type="protein sequence ID" value="QEN09126.1"/>
    <property type="molecule type" value="Genomic_DNA"/>
</dbReference>
<feature type="compositionally biased region" description="Basic and acidic residues" evidence="1">
    <location>
        <begin position="67"/>
        <end position="77"/>
    </location>
</feature>
<accession>A0A5C1QRD7</accession>
<name>A0A5C1QRD7_9SPIO</name>
<reference evidence="2 3" key="1">
    <citation type="submission" date="2019-02" db="EMBL/GenBank/DDBJ databases">
        <title>Complete Genome Sequence and Methylome Analysis of free living Spirochaetas.</title>
        <authorList>
            <person name="Fomenkov A."/>
            <person name="Dubinina G."/>
            <person name="Leshcheva N."/>
            <person name="Mikheeva N."/>
            <person name="Grabovich M."/>
            <person name="Vincze T."/>
            <person name="Roberts R.J."/>
        </authorList>
    </citation>
    <scope>NUCLEOTIDE SEQUENCE [LARGE SCALE GENOMIC DNA]</scope>
    <source>
        <strain evidence="2 3">K2</strain>
    </source>
</reference>
<dbReference type="PANTHER" id="PTHR40763:SF4">
    <property type="entry name" value="DUF1707 DOMAIN-CONTAINING PROTEIN"/>
    <property type="match status" value="1"/>
</dbReference>
<dbReference type="OrthoDB" id="129627at2"/>
<organism evidence="2 3">
    <name type="scientific">Oceanispirochaeta crateris</name>
    <dbReference type="NCBI Taxonomy" id="2518645"/>
    <lineage>
        <taxon>Bacteria</taxon>
        <taxon>Pseudomonadati</taxon>
        <taxon>Spirochaetota</taxon>
        <taxon>Spirochaetia</taxon>
        <taxon>Spirochaetales</taxon>
        <taxon>Spirochaetaceae</taxon>
        <taxon>Oceanispirochaeta</taxon>
    </lineage>
</organism>
<evidence type="ECO:0000256" key="1">
    <source>
        <dbReference type="SAM" id="MobiDB-lite"/>
    </source>
</evidence>
<dbReference type="PANTHER" id="PTHR40763">
    <property type="entry name" value="MEMBRANE PROTEIN-RELATED"/>
    <property type="match status" value="1"/>
</dbReference>
<proteinExistence type="predicted"/>
<evidence type="ECO:0000313" key="3">
    <source>
        <dbReference type="Proteomes" id="UP000324209"/>
    </source>
</evidence>
<keyword evidence="3" id="KW-1185">Reference proteome</keyword>
<dbReference type="RefSeq" id="WP_149487202.1">
    <property type="nucleotide sequence ID" value="NZ_CP036150.1"/>
</dbReference>